<evidence type="ECO:0000256" key="7">
    <source>
        <dbReference type="RuleBase" id="RU003357"/>
    </source>
</evidence>
<dbReference type="EMBL" id="JACZZA010000013">
    <property type="protein sequence ID" value="MBE1162438.1"/>
    <property type="molecule type" value="Genomic_DNA"/>
</dbReference>
<dbReference type="PANTHER" id="PTHR47234:SF1">
    <property type="entry name" value="TONB-DEPENDENT RECEPTOR"/>
    <property type="match status" value="1"/>
</dbReference>
<dbReference type="PANTHER" id="PTHR47234">
    <property type="match status" value="1"/>
</dbReference>
<dbReference type="SMART" id="SM00965">
    <property type="entry name" value="STN"/>
    <property type="match status" value="1"/>
</dbReference>
<dbReference type="Gene3D" id="2.170.130.10">
    <property type="entry name" value="TonB-dependent receptor, plug domain"/>
    <property type="match status" value="1"/>
</dbReference>
<gene>
    <name evidence="9" type="ORF">IGX34_18790</name>
</gene>
<organism evidence="9 10">
    <name type="scientific">Dyella acidiphila</name>
    <dbReference type="NCBI Taxonomy" id="2775866"/>
    <lineage>
        <taxon>Bacteria</taxon>
        <taxon>Pseudomonadati</taxon>
        <taxon>Pseudomonadota</taxon>
        <taxon>Gammaproteobacteria</taxon>
        <taxon>Lysobacterales</taxon>
        <taxon>Rhodanobacteraceae</taxon>
        <taxon>Dyella</taxon>
    </lineage>
</organism>
<dbReference type="SUPFAM" id="SSF56935">
    <property type="entry name" value="Porins"/>
    <property type="match status" value="1"/>
</dbReference>
<dbReference type="InterPro" id="IPR011662">
    <property type="entry name" value="Secretin/TonB_short_N"/>
</dbReference>
<dbReference type="InterPro" id="IPR012910">
    <property type="entry name" value="Plug_dom"/>
</dbReference>
<sequence length="1045" mass="112280">MAGNFRRRLARAFRRDAATPGTSPRPAPLHHSLLLAALCGAGLALPLSPVSAADTPAAQHVYAIGPGNLRDALDALAAQGNLQLVYAPALIDGKTTRGASGRLTSSQALRQLLDGTGLTWTTLDAATFVLQRSPMFHPPAAKPVPVRAAAMSTTTLRAVNVSGSLIGNASIQTATPTYTITAAEIKARGFNNISDVLQSSVLATGSVQGPQSAATFTQGAQAVSLFGLSPEFALILIDGKPLANFGQLYNGTNNFTNLSNLPVSMVDHIDVMPGGASSIYGSQAIGGVINIVTRAHLDGGEVSARLGGYTDAGGANQRLSFAYGHDYGALRVMAAGEFDNASPIWGFQRPLTVATYAGPPGNNAFNTQAAIYNYGRAGGGFTGYPLGYFSPPAGCDNRLFGGSTVLMGSAGLLGQYCGSDKLVGYATYSNQLRSYNGMLKLEYRVSDALRLYADTLVDWQQQRWYPGVDTWLPADYPHGLIEDANSGDLLRLYKTFAPEEMPGGVVTQMYRQQDLLYQADIGASGRLGASGWNWDVYYVRSGDRTNVVEPLWLDTAVDRYFNGILGPQVGVSPVGGVNLYHPNYNAFFQPATPTQYASFSQDVSEFSTTWINDTRATLSNASLFALPGGDAGFAVLAEGGSEAWYEPVDPLIAQGAVFNHAAAGGGGRRSHAASAFELNLPLLKSLTLDLSGRYDHYALDQGSDNHKFTYKIGIEYRPFDSLLFRGSYNTAFKAPDLAAIYLGPTDYYAQVTDYYQCAQAHSSTCGSDYQYYVKDTGLANNKLQPTAAQNWTLGTAWSPLDDISVSVDYLHMAIRDEVVQQDLNLLMHTESQCLLGQLDSASAACQAAIAQVQRSSNGVVQNVTTYYANLTDETIRSLIASARYRFAPWHIGRFSVQLDYNDMLGHTYQLAPGQPPINLLANPLYSTEFKSVVSGSISWTSPGGSWSSTLYGHRYGPSPNYAAQTDGPGTPGASRLPPWITFNGSVSYRPTRNLEFSLLLNNIANKMPPADPTYNVYPYYNVENYNIYGREIMLQADLKLGNAAP</sequence>
<keyword evidence="5 7" id="KW-0472">Membrane</keyword>
<keyword evidence="3" id="KW-0410">Iron transport</keyword>
<evidence type="ECO:0000256" key="6">
    <source>
        <dbReference type="ARBA" id="ARBA00023237"/>
    </source>
</evidence>
<comment type="subcellular location">
    <subcellularLocation>
        <location evidence="1 7">Cell outer membrane</location>
    </subcellularLocation>
</comment>
<proteinExistence type="inferred from homology"/>
<comment type="caution">
    <text evidence="9">The sequence shown here is derived from an EMBL/GenBank/DDBJ whole genome shotgun (WGS) entry which is preliminary data.</text>
</comment>
<keyword evidence="10" id="KW-1185">Reference proteome</keyword>
<dbReference type="InterPro" id="IPR000531">
    <property type="entry name" value="Beta-barrel_TonB"/>
</dbReference>
<name>A0ABR9GEF5_9GAMM</name>
<dbReference type="Proteomes" id="UP000651010">
    <property type="component" value="Unassembled WGS sequence"/>
</dbReference>
<accession>A0ABR9GEF5</accession>
<evidence type="ECO:0000313" key="10">
    <source>
        <dbReference type="Proteomes" id="UP000651010"/>
    </source>
</evidence>
<keyword evidence="6" id="KW-0998">Cell outer membrane</keyword>
<protein>
    <submittedName>
        <fullName evidence="9">TonB-dependent receptor</fullName>
    </submittedName>
</protein>
<dbReference type="Pfam" id="PF00593">
    <property type="entry name" value="TonB_dep_Rec_b-barrel"/>
    <property type="match status" value="1"/>
</dbReference>
<keyword evidence="2" id="KW-0813">Transport</keyword>
<keyword evidence="7" id="KW-0798">TonB box</keyword>
<keyword evidence="3" id="KW-0406">Ion transport</keyword>
<feature type="domain" description="Secretin/TonB short N-terminal" evidence="8">
    <location>
        <begin position="82"/>
        <end position="133"/>
    </location>
</feature>
<dbReference type="Gene3D" id="2.40.170.20">
    <property type="entry name" value="TonB-dependent receptor, beta-barrel domain"/>
    <property type="match status" value="1"/>
</dbReference>
<dbReference type="InterPro" id="IPR037066">
    <property type="entry name" value="Plug_dom_sf"/>
</dbReference>
<dbReference type="InterPro" id="IPR036942">
    <property type="entry name" value="Beta-barrel_TonB_sf"/>
</dbReference>
<reference evidence="9 10" key="1">
    <citation type="submission" date="2020-09" db="EMBL/GenBank/DDBJ databases">
        <title>Dyella sp. 7MK23 isolated from forest soil.</title>
        <authorList>
            <person name="Fu J."/>
        </authorList>
    </citation>
    <scope>NUCLEOTIDE SEQUENCE [LARGE SCALE GENOMIC DNA]</scope>
    <source>
        <strain evidence="9 10">7MK23</strain>
    </source>
</reference>
<dbReference type="Gene3D" id="3.55.50.30">
    <property type="match status" value="1"/>
</dbReference>
<keyword evidence="4" id="KW-0408">Iron</keyword>
<evidence type="ECO:0000256" key="1">
    <source>
        <dbReference type="ARBA" id="ARBA00004442"/>
    </source>
</evidence>
<dbReference type="Pfam" id="PF07715">
    <property type="entry name" value="Plug"/>
    <property type="match status" value="1"/>
</dbReference>
<keyword evidence="9" id="KW-0675">Receptor</keyword>
<evidence type="ECO:0000256" key="4">
    <source>
        <dbReference type="ARBA" id="ARBA00023004"/>
    </source>
</evidence>
<evidence type="ECO:0000256" key="3">
    <source>
        <dbReference type="ARBA" id="ARBA00022496"/>
    </source>
</evidence>
<dbReference type="RefSeq" id="WP_192557275.1">
    <property type="nucleotide sequence ID" value="NZ_JACZZA010000013.1"/>
</dbReference>
<evidence type="ECO:0000259" key="8">
    <source>
        <dbReference type="SMART" id="SM00965"/>
    </source>
</evidence>
<evidence type="ECO:0000256" key="2">
    <source>
        <dbReference type="ARBA" id="ARBA00022448"/>
    </source>
</evidence>
<comment type="similarity">
    <text evidence="7">Belongs to the TonB-dependent receptor family.</text>
</comment>
<dbReference type="Pfam" id="PF07660">
    <property type="entry name" value="STN"/>
    <property type="match status" value="1"/>
</dbReference>
<evidence type="ECO:0000256" key="5">
    <source>
        <dbReference type="ARBA" id="ARBA00023136"/>
    </source>
</evidence>
<evidence type="ECO:0000313" key="9">
    <source>
        <dbReference type="EMBL" id="MBE1162438.1"/>
    </source>
</evidence>